<organism evidence="1">
    <name type="scientific">Arundo donax</name>
    <name type="common">Giant reed</name>
    <name type="synonym">Donax arundinaceus</name>
    <dbReference type="NCBI Taxonomy" id="35708"/>
    <lineage>
        <taxon>Eukaryota</taxon>
        <taxon>Viridiplantae</taxon>
        <taxon>Streptophyta</taxon>
        <taxon>Embryophyta</taxon>
        <taxon>Tracheophyta</taxon>
        <taxon>Spermatophyta</taxon>
        <taxon>Magnoliopsida</taxon>
        <taxon>Liliopsida</taxon>
        <taxon>Poales</taxon>
        <taxon>Poaceae</taxon>
        <taxon>PACMAD clade</taxon>
        <taxon>Arundinoideae</taxon>
        <taxon>Arundineae</taxon>
        <taxon>Arundo</taxon>
    </lineage>
</organism>
<reference evidence="1" key="2">
    <citation type="journal article" date="2015" name="Data Brief">
        <title>Shoot transcriptome of the giant reed, Arundo donax.</title>
        <authorList>
            <person name="Barrero R.A."/>
            <person name="Guerrero F.D."/>
            <person name="Moolhuijzen P."/>
            <person name="Goolsby J.A."/>
            <person name="Tidwell J."/>
            <person name="Bellgard S.E."/>
            <person name="Bellgard M.I."/>
        </authorList>
    </citation>
    <scope>NUCLEOTIDE SEQUENCE</scope>
    <source>
        <tissue evidence="1">Shoot tissue taken approximately 20 cm above the soil surface</tissue>
    </source>
</reference>
<accession>A0A0A8ZRY0</accession>
<proteinExistence type="predicted"/>
<name>A0A0A8ZRY0_ARUDO</name>
<dbReference type="AlphaFoldDB" id="A0A0A8ZRY0"/>
<dbReference type="EMBL" id="GBRH01255756">
    <property type="protein sequence ID" value="JAD42139.1"/>
    <property type="molecule type" value="Transcribed_RNA"/>
</dbReference>
<sequence length="25" mass="2912">MKCLYRRNDVMLCCRSSVQPFHGAP</sequence>
<protein>
    <submittedName>
        <fullName evidence="1">Uncharacterized protein</fullName>
    </submittedName>
</protein>
<evidence type="ECO:0000313" key="1">
    <source>
        <dbReference type="EMBL" id="JAD42139.1"/>
    </source>
</evidence>
<reference evidence="1" key="1">
    <citation type="submission" date="2014-09" db="EMBL/GenBank/DDBJ databases">
        <authorList>
            <person name="Magalhaes I.L.F."/>
            <person name="Oliveira U."/>
            <person name="Santos F.R."/>
            <person name="Vidigal T.H.D.A."/>
            <person name="Brescovit A.D."/>
            <person name="Santos A.J."/>
        </authorList>
    </citation>
    <scope>NUCLEOTIDE SEQUENCE</scope>
    <source>
        <tissue evidence="1">Shoot tissue taken approximately 20 cm above the soil surface</tissue>
    </source>
</reference>